<dbReference type="EMBL" id="GU942985">
    <property type="protein sequence ID" value="ADD93513.1"/>
    <property type="molecule type" value="Genomic_DNA"/>
</dbReference>
<evidence type="ECO:0000313" key="4">
    <source>
        <dbReference type="EMBL" id="ADD93513.1"/>
    </source>
</evidence>
<evidence type="ECO:0000259" key="3">
    <source>
        <dbReference type="Pfam" id="PF10675"/>
    </source>
</evidence>
<evidence type="ECO:0000256" key="1">
    <source>
        <dbReference type="SAM" id="Coils"/>
    </source>
</evidence>
<feature type="transmembrane region" description="Helical" evidence="2">
    <location>
        <begin position="6"/>
        <end position="26"/>
    </location>
</feature>
<dbReference type="AlphaFoldDB" id="D6PCR2"/>
<evidence type="ECO:0000256" key="2">
    <source>
        <dbReference type="SAM" id="Phobius"/>
    </source>
</evidence>
<reference evidence="4" key="1">
    <citation type="journal article" date="2010" name="ISME J.">
        <title>Metagenome of the Mediterranean deep chlorophyll maximum studied by direct and fosmid library 454 pyrosequencing.</title>
        <authorList>
            <person name="Ghai R."/>
            <person name="Martin-Cuadrado A.B."/>
            <person name="Molto A.G."/>
            <person name="Heredia I.G."/>
            <person name="Cabrera R."/>
            <person name="Martin J."/>
            <person name="Verdu M."/>
            <person name="Deschamps P."/>
            <person name="Moreira D."/>
            <person name="Lopez-Garcia P."/>
            <person name="Mira A."/>
            <person name="Rodriguez-Valera F."/>
        </authorList>
    </citation>
    <scope>NUCLEOTIDE SEQUENCE</scope>
</reference>
<organism evidence="4">
    <name type="scientific">uncultured marine bacterium MedDCM-OCT-S04-C13</name>
    <dbReference type="NCBI Taxonomy" id="743052"/>
    <lineage>
        <taxon>Bacteria</taxon>
        <taxon>environmental samples</taxon>
    </lineage>
</organism>
<dbReference type="InterPro" id="IPR019617">
    <property type="entry name" value="DUF2489"/>
</dbReference>
<dbReference type="Pfam" id="PF10675">
    <property type="entry name" value="DUF2489"/>
    <property type="match status" value="1"/>
</dbReference>
<name>D6PCR2_9BACT</name>
<feature type="domain" description="DUF2489" evidence="3">
    <location>
        <begin position="15"/>
        <end position="148"/>
    </location>
</feature>
<keyword evidence="1" id="KW-0175">Coiled coil</keyword>
<keyword evidence="2" id="KW-0472">Membrane</keyword>
<proteinExistence type="predicted"/>
<keyword evidence="2" id="KW-0812">Transmembrane</keyword>
<protein>
    <recommendedName>
        <fullName evidence="3">DUF2489 domain-containing protein</fullName>
    </recommendedName>
</protein>
<feature type="coiled-coil region" evidence="1">
    <location>
        <begin position="116"/>
        <end position="143"/>
    </location>
</feature>
<sequence>MDYLLLSFWVALAVVVGLASYAAYLWQKLRVQRARFQAETEQLKADLQSKNLNARQSIQIIARALLQKDLSDTEAAMRIGFLSQQVIATEAEAKQFEVFQQLAEATAHIPILDDWAMLEKSEKRRLNAERKTLEANYAEFIQAGAQQLVNIRLD</sequence>
<accession>D6PCR2</accession>
<keyword evidence="2" id="KW-1133">Transmembrane helix</keyword>